<comment type="caution">
    <text evidence="2">The sequence shown here is derived from an EMBL/GenBank/DDBJ whole genome shotgun (WGS) entry which is preliminary data.</text>
</comment>
<reference evidence="2" key="1">
    <citation type="submission" date="2023-07" db="EMBL/GenBank/DDBJ databases">
        <title>Comparative genomics of wheat-associated soil bacteria to identify genetic determinants of phenazine resistance.</title>
        <authorList>
            <person name="Mouncey N."/>
        </authorList>
    </citation>
    <scope>NUCLEOTIDE SEQUENCE</scope>
    <source>
        <strain evidence="2">V4I22</strain>
    </source>
</reference>
<accession>A0AAW8F6J2</accession>
<dbReference type="Pfam" id="PF08808">
    <property type="entry name" value="RES"/>
    <property type="match status" value="1"/>
</dbReference>
<proteinExistence type="predicted"/>
<name>A0AAW8F6J2_9ACTN</name>
<dbReference type="InterPro" id="IPR014914">
    <property type="entry name" value="RES_dom"/>
</dbReference>
<feature type="domain" description="RES" evidence="1">
    <location>
        <begin position="16"/>
        <end position="201"/>
    </location>
</feature>
<evidence type="ECO:0000313" key="2">
    <source>
        <dbReference type="EMBL" id="MDQ0904297.1"/>
    </source>
</evidence>
<evidence type="ECO:0000259" key="1">
    <source>
        <dbReference type="Pfam" id="PF08808"/>
    </source>
</evidence>
<dbReference type="RefSeq" id="WP_306971867.1">
    <property type="nucleotide sequence ID" value="NZ_JAUSZV010000001.1"/>
</dbReference>
<dbReference type="EMBL" id="JAUSZV010000001">
    <property type="protein sequence ID" value="MDQ0904297.1"/>
    <property type="molecule type" value="Genomic_DNA"/>
</dbReference>
<evidence type="ECO:0000313" key="3">
    <source>
        <dbReference type="Proteomes" id="UP001234216"/>
    </source>
</evidence>
<gene>
    <name evidence="2" type="ORF">QFZ22_000282</name>
</gene>
<protein>
    <recommendedName>
        <fullName evidence="1">RES domain-containing protein</fullName>
    </recommendedName>
</protein>
<sequence>MTIPPVTLMDAPTEGVWRLGWAHNPLEYNRVEPDTFSGSAAGRYSLYSYSTLYCASTPAGCFAEALATFRIGNKIRELMGNAGVNKPHLMTMGHIPSSWREERILVRLIPSDRTQFLDIETEETRAVLASDLKEELSAFGVDGQLTDDDLHGPNRRITRQIAAWAVAQRNAQGHHLVQGITFRSGYGGRRCWAILRDTELREVERRAIRLEDVALQEVAREYGLTVR</sequence>
<dbReference type="AlphaFoldDB" id="A0AAW8F6J2"/>
<organism evidence="2 3">
    <name type="scientific">Streptomyces canus</name>
    <dbReference type="NCBI Taxonomy" id="58343"/>
    <lineage>
        <taxon>Bacteria</taxon>
        <taxon>Bacillati</taxon>
        <taxon>Actinomycetota</taxon>
        <taxon>Actinomycetes</taxon>
        <taxon>Kitasatosporales</taxon>
        <taxon>Streptomycetaceae</taxon>
        <taxon>Streptomyces</taxon>
        <taxon>Streptomyces aurantiacus group</taxon>
    </lineage>
</organism>
<dbReference type="Proteomes" id="UP001234216">
    <property type="component" value="Unassembled WGS sequence"/>
</dbReference>